<evidence type="ECO:0000256" key="1">
    <source>
        <dbReference type="ARBA" id="ARBA00007416"/>
    </source>
</evidence>
<dbReference type="EMBL" id="JAWRVE010000135">
    <property type="protein sequence ID" value="KAL1854870.1"/>
    <property type="molecule type" value="Genomic_DNA"/>
</dbReference>
<evidence type="ECO:0000313" key="10">
    <source>
        <dbReference type="Proteomes" id="UP001583177"/>
    </source>
</evidence>
<keyword evidence="2" id="KW-0479">Metal-binding</keyword>
<accession>A0ABR3W7A1</accession>
<gene>
    <name evidence="9" type="ORF">Daus18300_011288</name>
</gene>
<keyword evidence="6" id="KW-0804">Transcription</keyword>
<keyword evidence="10" id="KW-1185">Reference proteome</keyword>
<keyword evidence="4" id="KW-0862">Zinc</keyword>
<name>A0ABR3W7A1_9PEZI</name>
<feature type="compositionally biased region" description="Polar residues" evidence="7">
    <location>
        <begin position="503"/>
        <end position="519"/>
    </location>
</feature>
<evidence type="ECO:0000256" key="2">
    <source>
        <dbReference type="ARBA" id="ARBA00022723"/>
    </source>
</evidence>
<sequence length="759" mass="84603">MTKSVARTRSLPFLHRNWIIAINYLQSATVGFKSDDSHSKITNGHDDHYARPAKRRRFAESSPDSGIGQDIDSVLLPDDPGEVQRAIRIEVLKIAHKDLAHGRQNSVLNGTIPPAVKDAASIRARCKITITTASHTPGGIRTLYCDSQICTIKTFQNPAGFSQMARVYLPEPFHVPEEKIYVERDDDSVFDLADQYSMSLELESAGDRNWPPLDLVNESPDEDVFLARSISRHWTLGAEIPKIIDGGRRSGYLRLHKGAGQSIRTDFVLDIDVRAATALPERPVWSSRERASSYFAALADQQDEPLPLTNGHINGAHVNGNQMNGHSSLIEDDIEEEAEGELTPSRSLRIRGNKNYNLKDLSNRAQGRKSRNRLAKADSRRADADRILYHLPREAGPVKEVLVLGFACCFCHASHQSLAQLRAHLPSHTQYRFEVSLASGKMGGPVDVSCIAVNGGPSLRPTIYQLGKPMKTFDLEKYVEGDDSWVKSRLGPHNDDGPVVTVHKSSQTRTGQVRPSQRTGGRRKEKKVLVPETKQPLFDSLSKTKLIPGTEVRQSVADDTWLIQKHRDIVQDFIDVDAAEKDYIIQWDAFIQKRRISSDAFISRAVLEFVNEKMQWLLSSHSRIQEFGKHLTVLIARGLDDDTVRQVQSRIQEARGQKPPETEQVPAQQPSKDAQHRSSKGCAVCGRNVRGPQLLICSNEVSYEINEAMPASANCGIDRVARDLCTTRTASGTKRKFRSSSKIGDVMTVHLHKRVMGNG</sequence>
<evidence type="ECO:0000256" key="3">
    <source>
        <dbReference type="ARBA" id="ARBA00022771"/>
    </source>
</evidence>
<keyword evidence="5" id="KW-0805">Transcription regulation</keyword>
<evidence type="ECO:0000259" key="8">
    <source>
        <dbReference type="Pfam" id="PF09733"/>
    </source>
</evidence>
<evidence type="ECO:0000256" key="5">
    <source>
        <dbReference type="ARBA" id="ARBA00023015"/>
    </source>
</evidence>
<feature type="region of interest" description="Disordered" evidence="7">
    <location>
        <begin position="650"/>
        <end position="679"/>
    </location>
</feature>
<evidence type="ECO:0000256" key="6">
    <source>
        <dbReference type="ARBA" id="ARBA00023163"/>
    </source>
</evidence>
<evidence type="ECO:0000256" key="7">
    <source>
        <dbReference type="SAM" id="MobiDB-lite"/>
    </source>
</evidence>
<dbReference type="CDD" id="cd21552">
    <property type="entry name" value="VEFS-box_ctSUZ12-like"/>
    <property type="match status" value="1"/>
</dbReference>
<dbReference type="PANTHER" id="PTHR22597">
    <property type="entry name" value="POLYCOMB GROUP PROTEIN"/>
    <property type="match status" value="1"/>
</dbReference>
<feature type="domain" description="Polycomb protein VEFS-Box" evidence="8">
    <location>
        <begin position="557"/>
        <end position="638"/>
    </location>
</feature>
<feature type="compositionally biased region" description="Basic and acidic residues" evidence="7">
    <location>
        <begin position="652"/>
        <end position="661"/>
    </location>
</feature>
<dbReference type="Proteomes" id="UP001583177">
    <property type="component" value="Unassembled WGS sequence"/>
</dbReference>
<evidence type="ECO:0000256" key="4">
    <source>
        <dbReference type="ARBA" id="ARBA00022833"/>
    </source>
</evidence>
<dbReference type="InterPro" id="IPR019135">
    <property type="entry name" value="Polycomb_protein_VEFS-Box"/>
</dbReference>
<reference evidence="9 10" key="1">
    <citation type="journal article" date="2024" name="IMA Fungus">
        <title>IMA Genome - F19 : A genome assembly and annotation guide to empower mycologists, including annotated draft genome sequences of Ceratocystis pirilliformis, Diaporthe australafricana, Fusarium ophioides, Paecilomyces lecythidis, and Sporothrix stenoceras.</title>
        <authorList>
            <person name="Aylward J."/>
            <person name="Wilson A.M."/>
            <person name="Visagie C.M."/>
            <person name="Spraker J."/>
            <person name="Barnes I."/>
            <person name="Buitendag C."/>
            <person name="Ceriani C."/>
            <person name="Del Mar Angel L."/>
            <person name="du Plessis D."/>
            <person name="Fuchs T."/>
            <person name="Gasser K."/>
            <person name="Kramer D."/>
            <person name="Li W."/>
            <person name="Munsamy K."/>
            <person name="Piso A."/>
            <person name="Price J.L."/>
            <person name="Sonnekus B."/>
            <person name="Thomas C."/>
            <person name="van der Nest A."/>
            <person name="van Dijk A."/>
            <person name="van Heerden A."/>
            <person name="van Vuuren N."/>
            <person name="Yilmaz N."/>
            <person name="Duong T.A."/>
            <person name="van der Merwe N.A."/>
            <person name="Wingfield M.J."/>
            <person name="Wingfield B.D."/>
        </authorList>
    </citation>
    <scope>NUCLEOTIDE SEQUENCE [LARGE SCALE GENOMIC DNA]</scope>
    <source>
        <strain evidence="9 10">CMW 18300</strain>
    </source>
</reference>
<feature type="region of interest" description="Disordered" evidence="7">
    <location>
        <begin position="489"/>
        <end position="527"/>
    </location>
</feature>
<comment type="similarity">
    <text evidence="1">Belongs to the VEFS (VRN2-EMF2-FIS2-SU(Z)12) family.</text>
</comment>
<evidence type="ECO:0000313" key="9">
    <source>
        <dbReference type="EMBL" id="KAL1854870.1"/>
    </source>
</evidence>
<dbReference type="PANTHER" id="PTHR22597:SF0">
    <property type="entry name" value="POLYCOMB PROTEIN SUZ12"/>
    <property type="match status" value="1"/>
</dbReference>
<feature type="region of interest" description="Disordered" evidence="7">
    <location>
        <begin position="35"/>
        <end position="72"/>
    </location>
</feature>
<proteinExistence type="inferred from homology"/>
<keyword evidence="3" id="KW-0863">Zinc-finger</keyword>
<organism evidence="9 10">
    <name type="scientific">Diaporthe australafricana</name>
    <dbReference type="NCBI Taxonomy" id="127596"/>
    <lineage>
        <taxon>Eukaryota</taxon>
        <taxon>Fungi</taxon>
        <taxon>Dikarya</taxon>
        <taxon>Ascomycota</taxon>
        <taxon>Pezizomycotina</taxon>
        <taxon>Sordariomycetes</taxon>
        <taxon>Sordariomycetidae</taxon>
        <taxon>Diaporthales</taxon>
        <taxon>Diaporthaceae</taxon>
        <taxon>Diaporthe</taxon>
    </lineage>
</organism>
<dbReference type="Pfam" id="PF09733">
    <property type="entry name" value="VEFS-Box"/>
    <property type="match status" value="1"/>
</dbReference>
<feature type="compositionally biased region" description="Basic and acidic residues" evidence="7">
    <location>
        <begin position="35"/>
        <end position="50"/>
    </location>
</feature>
<comment type="caution">
    <text evidence="9">The sequence shown here is derived from an EMBL/GenBank/DDBJ whole genome shotgun (WGS) entry which is preliminary data.</text>
</comment>
<protein>
    <recommendedName>
        <fullName evidence="8">Polycomb protein VEFS-Box domain-containing protein</fullName>
    </recommendedName>
</protein>